<gene>
    <name evidence="4" type="ORF">HNP55_002248</name>
</gene>
<dbReference type="PANTHER" id="PTHR34220">
    <property type="entry name" value="SENSOR HISTIDINE KINASE YPDA"/>
    <property type="match status" value="1"/>
</dbReference>
<evidence type="ECO:0000259" key="3">
    <source>
        <dbReference type="Pfam" id="PF06580"/>
    </source>
</evidence>
<evidence type="ECO:0000256" key="2">
    <source>
        <dbReference type="SAM" id="Phobius"/>
    </source>
</evidence>
<keyword evidence="2" id="KW-0812">Transmembrane</keyword>
<dbReference type="Pfam" id="PF06580">
    <property type="entry name" value="His_kinase"/>
    <property type="match status" value="1"/>
</dbReference>
<evidence type="ECO:0000313" key="4">
    <source>
        <dbReference type="EMBL" id="MBB4843725.1"/>
    </source>
</evidence>
<reference evidence="4 5" key="1">
    <citation type="submission" date="2020-08" db="EMBL/GenBank/DDBJ databases">
        <title>Functional genomics of gut bacteria from endangered species of beetles.</title>
        <authorList>
            <person name="Carlos-Shanley C."/>
        </authorList>
    </citation>
    <scope>NUCLEOTIDE SEQUENCE [LARGE SCALE GENOMIC DNA]</scope>
    <source>
        <strain evidence="4 5">S00239</strain>
    </source>
</reference>
<keyword evidence="4" id="KW-0808">Transferase</keyword>
<protein>
    <submittedName>
        <fullName evidence="4">Two-component system sensor histidine kinase AlgZ</fullName>
        <ecNumber evidence="4">2.7.13.3</ecNumber>
    </submittedName>
</protein>
<feature type="transmembrane region" description="Helical" evidence="2">
    <location>
        <begin position="156"/>
        <end position="176"/>
    </location>
</feature>
<dbReference type="InterPro" id="IPR036890">
    <property type="entry name" value="HATPase_C_sf"/>
</dbReference>
<dbReference type="GO" id="GO:0016020">
    <property type="term" value="C:membrane"/>
    <property type="evidence" value="ECO:0007669"/>
    <property type="project" value="InterPro"/>
</dbReference>
<dbReference type="InterPro" id="IPR010559">
    <property type="entry name" value="Sig_transdc_His_kin_internal"/>
</dbReference>
<feature type="compositionally biased region" description="Basic and acidic residues" evidence="1">
    <location>
        <begin position="1"/>
        <end position="16"/>
    </location>
</feature>
<evidence type="ECO:0000313" key="5">
    <source>
        <dbReference type="Proteomes" id="UP000562027"/>
    </source>
</evidence>
<dbReference type="EC" id="2.7.13.3" evidence="4"/>
<dbReference type="SUPFAM" id="SSF55874">
    <property type="entry name" value="ATPase domain of HSP90 chaperone/DNA topoisomerase II/histidine kinase"/>
    <property type="match status" value="1"/>
</dbReference>
<organism evidence="4 5">
    <name type="scientific">Roseateles oligotrophus</name>
    <dbReference type="NCBI Taxonomy" id="1769250"/>
    <lineage>
        <taxon>Bacteria</taxon>
        <taxon>Pseudomonadati</taxon>
        <taxon>Pseudomonadota</taxon>
        <taxon>Betaproteobacteria</taxon>
        <taxon>Burkholderiales</taxon>
        <taxon>Sphaerotilaceae</taxon>
        <taxon>Roseateles</taxon>
    </lineage>
</organism>
<dbReference type="GO" id="GO:0000155">
    <property type="term" value="F:phosphorelay sensor kinase activity"/>
    <property type="evidence" value="ECO:0007669"/>
    <property type="project" value="InterPro"/>
</dbReference>
<proteinExistence type="predicted"/>
<sequence>MSEKNSKSATKQRDDGPSVWPDSTHLTSILGFAATQSPKPASEAAVLPLFDPERVFDVCHVGLVLRAVLGVQGLLALGLALAARGPAQWAAWMASATVVSLSGVLLWLLLVCLARRVLARLAEPLQWALLSGLGAVCALAGWQLLNIASLDPSGWFRLLSVGLAGAALAALLLAWLKLRERAQRPAAALAQLVELQSRIRPHFLFNTLNSAIALVRYEPAKAEHLLEDLSELFRVALADASTSVSLAEEIELARRYLHIEQTRFGERLRIRWQLDPLAADARVPPLVLQPLVENAVRHGVEPNDAGGDIEVRTRRRGSEVEIRVSNSVDLPARSSGHGLALRNVRQRLRLMHDVSARFELNAEPGRFTVRIVLPF</sequence>
<dbReference type="PANTHER" id="PTHR34220:SF7">
    <property type="entry name" value="SENSOR HISTIDINE KINASE YPDA"/>
    <property type="match status" value="1"/>
</dbReference>
<comment type="caution">
    <text evidence="4">The sequence shown here is derived from an EMBL/GenBank/DDBJ whole genome shotgun (WGS) entry which is preliminary data.</text>
</comment>
<feature type="transmembrane region" description="Helical" evidence="2">
    <location>
        <begin position="63"/>
        <end position="83"/>
    </location>
</feature>
<dbReference type="RefSeq" id="WP_246448352.1">
    <property type="nucleotide sequence ID" value="NZ_JACHLP010000004.1"/>
</dbReference>
<dbReference type="Gene3D" id="3.30.565.10">
    <property type="entry name" value="Histidine kinase-like ATPase, C-terminal domain"/>
    <property type="match status" value="1"/>
</dbReference>
<keyword evidence="5" id="KW-1185">Reference proteome</keyword>
<name>A0A840LAC8_9BURK</name>
<keyword evidence="4" id="KW-0418">Kinase</keyword>
<keyword evidence="2" id="KW-0472">Membrane</keyword>
<feature type="region of interest" description="Disordered" evidence="1">
    <location>
        <begin position="1"/>
        <end position="22"/>
    </location>
</feature>
<dbReference type="Proteomes" id="UP000562027">
    <property type="component" value="Unassembled WGS sequence"/>
</dbReference>
<feature type="domain" description="Signal transduction histidine kinase internal region" evidence="3">
    <location>
        <begin position="190"/>
        <end position="268"/>
    </location>
</feature>
<keyword evidence="2" id="KW-1133">Transmembrane helix</keyword>
<dbReference type="EMBL" id="JACHLP010000004">
    <property type="protein sequence ID" value="MBB4843725.1"/>
    <property type="molecule type" value="Genomic_DNA"/>
</dbReference>
<evidence type="ECO:0000256" key="1">
    <source>
        <dbReference type="SAM" id="MobiDB-lite"/>
    </source>
</evidence>
<accession>A0A840LAC8</accession>
<feature type="transmembrane region" description="Helical" evidence="2">
    <location>
        <begin position="125"/>
        <end position="144"/>
    </location>
</feature>
<feature type="transmembrane region" description="Helical" evidence="2">
    <location>
        <begin position="89"/>
        <end position="113"/>
    </location>
</feature>
<dbReference type="AlphaFoldDB" id="A0A840LAC8"/>
<dbReference type="InterPro" id="IPR050640">
    <property type="entry name" value="Bact_2-comp_sensor_kinase"/>
</dbReference>